<dbReference type="Proteomes" id="UP001595904">
    <property type="component" value="Unassembled WGS sequence"/>
</dbReference>
<dbReference type="Gene3D" id="3.10.450.620">
    <property type="entry name" value="JHP933, nucleotidyltransferase-like core domain"/>
    <property type="match status" value="1"/>
</dbReference>
<feature type="region of interest" description="Disordered" evidence="1">
    <location>
        <begin position="141"/>
        <end position="160"/>
    </location>
</feature>
<reference evidence="3" key="1">
    <citation type="journal article" date="2019" name="Int. J. Syst. Evol. Microbiol.">
        <title>The Global Catalogue of Microorganisms (GCM) 10K type strain sequencing project: providing services to taxonomists for standard genome sequencing and annotation.</title>
        <authorList>
            <consortium name="The Broad Institute Genomics Platform"/>
            <consortium name="The Broad Institute Genome Sequencing Center for Infectious Disease"/>
            <person name="Wu L."/>
            <person name="Ma J."/>
        </authorList>
    </citation>
    <scope>NUCLEOTIDE SEQUENCE [LARGE SCALE GENOMIC DNA]</scope>
    <source>
        <strain evidence="3">CGMCC 1.10759</strain>
    </source>
</reference>
<comment type="caution">
    <text evidence="2">The sequence shown here is derived from an EMBL/GenBank/DDBJ whole genome shotgun (WGS) entry which is preliminary data.</text>
</comment>
<evidence type="ECO:0000313" key="3">
    <source>
        <dbReference type="Proteomes" id="UP001595904"/>
    </source>
</evidence>
<feature type="compositionally biased region" description="Basic and acidic residues" evidence="1">
    <location>
        <begin position="184"/>
        <end position="195"/>
    </location>
</feature>
<keyword evidence="3" id="KW-1185">Reference proteome</keyword>
<dbReference type="GO" id="GO:0016740">
    <property type="term" value="F:transferase activity"/>
    <property type="evidence" value="ECO:0007669"/>
    <property type="project" value="UniProtKB-KW"/>
</dbReference>
<proteinExistence type="predicted"/>
<evidence type="ECO:0000256" key="1">
    <source>
        <dbReference type="SAM" id="MobiDB-lite"/>
    </source>
</evidence>
<organism evidence="2 3">
    <name type="scientific">Steroidobacter flavus</name>
    <dbReference type="NCBI Taxonomy" id="1842136"/>
    <lineage>
        <taxon>Bacteria</taxon>
        <taxon>Pseudomonadati</taxon>
        <taxon>Pseudomonadota</taxon>
        <taxon>Gammaproteobacteria</taxon>
        <taxon>Steroidobacterales</taxon>
        <taxon>Steroidobacteraceae</taxon>
        <taxon>Steroidobacter</taxon>
    </lineage>
</organism>
<name>A0ABV8SY53_9GAMM</name>
<protein>
    <submittedName>
        <fullName evidence="2">Nucleotidyl transferase AbiEii/AbiGii toxin family protein</fullName>
    </submittedName>
</protein>
<dbReference type="RefSeq" id="WP_380600412.1">
    <property type="nucleotide sequence ID" value="NZ_JBHSDU010000010.1"/>
</dbReference>
<accession>A0ABV8SY53</accession>
<evidence type="ECO:0000313" key="2">
    <source>
        <dbReference type="EMBL" id="MFC4311670.1"/>
    </source>
</evidence>
<keyword evidence="2" id="KW-0808">Transferase</keyword>
<feature type="region of interest" description="Disordered" evidence="1">
    <location>
        <begin position="182"/>
        <end position="206"/>
    </location>
</feature>
<dbReference type="Pfam" id="PF08843">
    <property type="entry name" value="AbiEii"/>
    <property type="match status" value="1"/>
</dbReference>
<feature type="compositionally biased region" description="Basic and acidic residues" evidence="1">
    <location>
        <begin position="141"/>
        <end position="151"/>
    </location>
</feature>
<sequence>MVEKDWHVVRALRVLSKLKYADIRPIFSGGTSLSIGWSLIRRFSEDVDFKVAMPEKATRTQRRTYREAVLEAMAAQDFQIIGEAQRARDASRFFNADFNYPSQFNAGPGLRPHLRLEMSFEPPVTRPRADLTSDTIAHLARPETSARDSRIPLRRSCRNGSGQAERARMACLRAPVGAANAMPRRKDERMGEAVRGDGVAASWHAP</sequence>
<gene>
    <name evidence="2" type="ORF">ACFPN2_21460</name>
</gene>
<dbReference type="EMBL" id="JBHSDU010000010">
    <property type="protein sequence ID" value="MFC4311670.1"/>
    <property type="molecule type" value="Genomic_DNA"/>
</dbReference>
<dbReference type="InterPro" id="IPR014942">
    <property type="entry name" value="AbiEii"/>
</dbReference>